<comment type="caution">
    <text evidence="1">The sequence shown here is derived from an EMBL/GenBank/DDBJ whole genome shotgun (WGS) entry which is preliminary data.</text>
</comment>
<gene>
    <name evidence="1" type="ORF">MANES_17G061400v8</name>
</gene>
<evidence type="ECO:0000313" key="1">
    <source>
        <dbReference type="EMBL" id="KAG8634605.1"/>
    </source>
</evidence>
<reference evidence="2" key="1">
    <citation type="journal article" date="2016" name="Nat. Biotechnol.">
        <title>Sequencing wild and cultivated cassava and related species reveals extensive interspecific hybridization and genetic diversity.</title>
        <authorList>
            <person name="Bredeson J.V."/>
            <person name="Lyons J.B."/>
            <person name="Prochnik S.E."/>
            <person name="Wu G.A."/>
            <person name="Ha C.M."/>
            <person name="Edsinger-Gonzales E."/>
            <person name="Grimwood J."/>
            <person name="Schmutz J."/>
            <person name="Rabbi I.Y."/>
            <person name="Egesi C."/>
            <person name="Nauluvula P."/>
            <person name="Lebot V."/>
            <person name="Ndunguru J."/>
            <person name="Mkamilo G."/>
            <person name="Bart R.S."/>
            <person name="Setter T.L."/>
            <person name="Gleadow R.M."/>
            <person name="Kulakow P."/>
            <person name="Ferguson M.E."/>
            <person name="Rounsley S."/>
            <person name="Rokhsar D.S."/>
        </authorList>
    </citation>
    <scope>NUCLEOTIDE SEQUENCE [LARGE SCALE GENOMIC DNA]</scope>
    <source>
        <strain evidence="2">cv. AM560-2</strain>
    </source>
</reference>
<sequence length="1092" mass="121517">MKMKMIYTYSLDWFSSTTIQPENGRLINPPNEVPSSRKEQFVFLFLAMVGCFAPSPLGPDQGSQRKWIQKKKKKKEARVGGILMISSILLMFMLQMSRVEVQAAYLPQAEVEALREIATQLGKRDWNFSVDPCSRESSWETPKSESMPQYNNTILCNCTGLDGVCHVVRIILKGQDLDGVLPPSIAKLPFFKELDLTRNYLSGNIPREWVSTKLEILSISVNRLTGQIPSYMGGMTSLKYLNLENNMFYGPVPAELGNLVDLESLILSANNLSGSLPQNLTMITNLTDFRISGNNFSGKIPSLIQNWKGLKRLEIQGSGLEGPIPSSISALTNLIDLRISDILGEGSDFPNLQNMTKIQYLTLRNCNLSGPFPDYIVQMGTLFILDLSFNRLTGNLPIPTNNEYLAVCMANNLLNGPIPDWIMNRKSPTDVSYNNFSGTPDPRACRDNLNLFKSTSRGKDLKAVESLECLGNYGCSKDHYSLHINCGGREITIGKFRYEADEKNGGEALYVTSKDNWVLSSTGRFRDTNNALDQFIAKNVSVLSMNNSELYTSARLSPLSLTYYARCLAKGNYTVKLHFAEIVIRDNRSFQSLGRRIFDVYIQGELVLKDFEIKKKAPGVDKVLITPFKAVVKDGTLEILFQWVGKGTTAAPHRGIFGPLISAIDVEADFKPPIDWKKFIVAGAVVFPLLLIFIIVGILWWKGCLGGRILREKDLKGLDLQTGSFTLRQLRAATNNFDSANKIGEGGFGSVYKGELLDGTIIAVKQLSSKSRQGNREFVTEIGMISGLRHPNLVKLYGCCVEGNQLLLVYEYMENNSLAHALFDSETSSLMLDWATRQKICVGIARGLAFLHEESPLRIIHRDIKATNVLLDRDLNAKISDFGLAKLFEEDNTHVSTRIAGTIGYMAPEYALWGYLTEKADVYSFGVVALEIVSGRCNTSYRPKNDAVCLLDWAFILHQRGNLMEIVDPRLGFEFNVEEAERMLKVALLCTNASPTIRPTMSAALSMLEGQKSIEEVVSDPSIYADGMRFKPLKNHHQQISHDGSSTSQALTFSSDNTGVGSSTISGHDLYPINPESTNFKLSETSPLSCQW</sequence>
<keyword evidence="2" id="KW-1185">Reference proteome</keyword>
<accession>A0ACB7G3F0</accession>
<name>A0ACB7G3F0_MANES</name>
<evidence type="ECO:0000313" key="2">
    <source>
        <dbReference type="Proteomes" id="UP000091857"/>
    </source>
</evidence>
<dbReference type="Proteomes" id="UP000091857">
    <property type="component" value="Chromosome 17"/>
</dbReference>
<protein>
    <submittedName>
        <fullName evidence="1">Uncharacterized protein</fullName>
    </submittedName>
</protein>
<dbReference type="EMBL" id="CM004403">
    <property type="protein sequence ID" value="KAG8634605.1"/>
    <property type="molecule type" value="Genomic_DNA"/>
</dbReference>
<proteinExistence type="predicted"/>
<organism evidence="1 2">
    <name type="scientific">Manihot esculenta</name>
    <name type="common">Cassava</name>
    <name type="synonym">Jatropha manihot</name>
    <dbReference type="NCBI Taxonomy" id="3983"/>
    <lineage>
        <taxon>Eukaryota</taxon>
        <taxon>Viridiplantae</taxon>
        <taxon>Streptophyta</taxon>
        <taxon>Embryophyta</taxon>
        <taxon>Tracheophyta</taxon>
        <taxon>Spermatophyta</taxon>
        <taxon>Magnoliopsida</taxon>
        <taxon>eudicotyledons</taxon>
        <taxon>Gunneridae</taxon>
        <taxon>Pentapetalae</taxon>
        <taxon>rosids</taxon>
        <taxon>fabids</taxon>
        <taxon>Malpighiales</taxon>
        <taxon>Euphorbiaceae</taxon>
        <taxon>Crotonoideae</taxon>
        <taxon>Manihoteae</taxon>
        <taxon>Manihot</taxon>
    </lineage>
</organism>